<dbReference type="EMBL" id="CAJGYM010000022">
    <property type="protein sequence ID" value="CAD6191619.1"/>
    <property type="molecule type" value="Genomic_DNA"/>
</dbReference>
<organism evidence="2 3">
    <name type="scientific">Caenorhabditis auriculariae</name>
    <dbReference type="NCBI Taxonomy" id="2777116"/>
    <lineage>
        <taxon>Eukaryota</taxon>
        <taxon>Metazoa</taxon>
        <taxon>Ecdysozoa</taxon>
        <taxon>Nematoda</taxon>
        <taxon>Chromadorea</taxon>
        <taxon>Rhabditida</taxon>
        <taxon>Rhabditina</taxon>
        <taxon>Rhabditomorpha</taxon>
        <taxon>Rhabditoidea</taxon>
        <taxon>Rhabditidae</taxon>
        <taxon>Peloderinae</taxon>
        <taxon>Caenorhabditis</taxon>
    </lineage>
</organism>
<dbReference type="Proteomes" id="UP000835052">
    <property type="component" value="Unassembled WGS sequence"/>
</dbReference>
<reference evidence="2" key="1">
    <citation type="submission" date="2020-10" db="EMBL/GenBank/DDBJ databases">
        <authorList>
            <person name="Kikuchi T."/>
        </authorList>
    </citation>
    <scope>NUCLEOTIDE SEQUENCE</scope>
    <source>
        <strain evidence="2">NKZ352</strain>
    </source>
</reference>
<dbReference type="AlphaFoldDB" id="A0A8S1H7A0"/>
<evidence type="ECO:0000256" key="1">
    <source>
        <dbReference type="SAM" id="MobiDB-lite"/>
    </source>
</evidence>
<keyword evidence="3" id="KW-1185">Reference proteome</keyword>
<protein>
    <submittedName>
        <fullName evidence="2">Uncharacterized protein</fullName>
    </submittedName>
</protein>
<comment type="caution">
    <text evidence="2">The sequence shown here is derived from an EMBL/GenBank/DDBJ whole genome shotgun (WGS) entry which is preliminary data.</text>
</comment>
<evidence type="ECO:0000313" key="3">
    <source>
        <dbReference type="Proteomes" id="UP000835052"/>
    </source>
</evidence>
<evidence type="ECO:0000313" key="2">
    <source>
        <dbReference type="EMBL" id="CAD6191619.1"/>
    </source>
</evidence>
<gene>
    <name evidence="2" type="ORF">CAUJ_LOCUS7538</name>
</gene>
<proteinExistence type="predicted"/>
<name>A0A8S1H7A0_9PELO</name>
<feature type="region of interest" description="Disordered" evidence="1">
    <location>
        <begin position="63"/>
        <end position="90"/>
    </location>
</feature>
<accession>A0A8S1H7A0</accession>
<sequence length="98" mass="10868">MERKRSQSSSVQLFCNWRLPANVITSISRRWAVNGDESAERDGVFVLLDGSARIRSIWEYDSTNTRRRTPPPVSATPSDGSAEGGDPSQKQVISVVVF</sequence>